<organism evidence="1">
    <name type="scientific">Panicum hallii</name>
    <dbReference type="NCBI Taxonomy" id="206008"/>
    <lineage>
        <taxon>Eukaryota</taxon>
        <taxon>Viridiplantae</taxon>
        <taxon>Streptophyta</taxon>
        <taxon>Embryophyta</taxon>
        <taxon>Tracheophyta</taxon>
        <taxon>Spermatophyta</taxon>
        <taxon>Magnoliopsida</taxon>
        <taxon>Liliopsida</taxon>
        <taxon>Poales</taxon>
        <taxon>Poaceae</taxon>
        <taxon>PACMAD clade</taxon>
        <taxon>Panicoideae</taxon>
        <taxon>Panicodae</taxon>
        <taxon>Paniceae</taxon>
        <taxon>Panicinae</taxon>
        <taxon>Panicum</taxon>
        <taxon>Panicum sect. Panicum</taxon>
    </lineage>
</organism>
<accession>A0A2T8I248</accession>
<name>A0A2T8I248_9POAL</name>
<sequence length="73" mass="8756">MGTWREDWYWIQVQILSNTKRWGRGNTAKGTFSTQGKNITYCPSVPKEVKEYFGLDIDKTKNKKKERDRQRRT</sequence>
<proteinExistence type="predicted"/>
<gene>
    <name evidence="1" type="ORF">PAHAL_9G223700</name>
</gene>
<reference evidence="1" key="1">
    <citation type="submission" date="2018-04" db="EMBL/GenBank/DDBJ databases">
        <title>WGS assembly of Panicum hallii.</title>
        <authorList>
            <person name="Lovell J."/>
            <person name="Jenkins J."/>
            <person name="Lowry D."/>
            <person name="Mamidi S."/>
            <person name="Sreedasyam A."/>
            <person name="Weng X."/>
            <person name="Barry K."/>
            <person name="Bonette J."/>
            <person name="Campitelli B."/>
            <person name="Daum C."/>
            <person name="Gordon S."/>
            <person name="Gould B."/>
            <person name="Lipzen A."/>
            <person name="Macqueen A."/>
            <person name="Palacio-Mejia J."/>
            <person name="Plott C."/>
            <person name="Shakirov E."/>
            <person name="Shu S."/>
            <person name="Yoshinaga Y."/>
            <person name="Zane M."/>
            <person name="Rokhsar D."/>
            <person name="Grimwood J."/>
            <person name="Schmutz J."/>
            <person name="Juenger T."/>
        </authorList>
    </citation>
    <scope>NUCLEOTIDE SEQUENCE [LARGE SCALE GENOMIC DNA]</scope>
    <source>
        <strain evidence="1">FIL2</strain>
    </source>
</reference>
<dbReference type="EMBL" id="CM008054">
    <property type="protein sequence ID" value="PVH31748.1"/>
    <property type="molecule type" value="Genomic_DNA"/>
</dbReference>
<dbReference type="Gramene" id="PVH31748">
    <property type="protein sequence ID" value="PVH31748"/>
    <property type="gene ID" value="PAHAL_9G223700"/>
</dbReference>
<evidence type="ECO:0000313" key="1">
    <source>
        <dbReference type="EMBL" id="PVH31748.1"/>
    </source>
</evidence>
<dbReference type="AlphaFoldDB" id="A0A2T8I248"/>
<protein>
    <submittedName>
        <fullName evidence="1">Uncharacterized protein</fullName>
    </submittedName>
</protein>
<dbReference type="Proteomes" id="UP000243499">
    <property type="component" value="Chromosome 9"/>
</dbReference>